<feature type="signal peptide" evidence="1">
    <location>
        <begin position="1"/>
        <end position="19"/>
    </location>
</feature>
<keyword evidence="4" id="KW-1185">Reference proteome</keyword>
<dbReference type="OrthoDB" id="9770826at2"/>
<comment type="caution">
    <text evidence="3">The sequence shown here is derived from an EMBL/GenBank/DDBJ whole genome shotgun (WGS) entry which is preliminary data.</text>
</comment>
<dbReference type="Pfam" id="PF07143">
    <property type="entry name" value="CrtC"/>
    <property type="match status" value="1"/>
</dbReference>
<dbReference type="SUPFAM" id="SSF159245">
    <property type="entry name" value="AttH-like"/>
    <property type="match status" value="1"/>
</dbReference>
<sequence length="354" mass="38557">MRVSPIVALLAAASLTASAPVPYPVVRPGIALRFPRDHGAHPLFRTEWWYVTGWLRTVDGADLGFQVTFFRSRPPTDPANPSRFAAGQVLFAHAALSDPRIGWLLHGERSARAGFGLAGAGTTDADVTIRDWRLRRYADGHWATQVAAPDFALALNFAPTKPPLPQGQGGFSRKGPQPDAASYYYSVPHLKVAGTVRRGGTSVAVTGEAWLDREWSSNYLQGDAQGWDWTGLNFDDGSALMAFRIRRKAGGTLWAGGSFRRADGTTTVLAPGDIVFRPLARWRSPVTGAVYPVKQALSVRLPDGVRRWVLTPLFAAQELDARRSGLPVYWEGAVRTAGGRGYLELTGYDRALTM</sequence>
<accession>A0A502G431</accession>
<reference evidence="3 4" key="1">
    <citation type="journal article" date="2019" name="Environ. Microbiol.">
        <title>Species interactions and distinct microbial communities in high Arctic permafrost affected cryosols are associated with the CH4 and CO2 gas fluxes.</title>
        <authorList>
            <person name="Altshuler I."/>
            <person name="Hamel J."/>
            <person name="Turney S."/>
            <person name="Magnuson E."/>
            <person name="Levesque R."/>
            <person name="Greer C."/>
            <person name="Whyte L.G."/>
        </authorList>
    </citation>
    <scope>NUCLEOTIDE SEQUENCE [LARGE SCALE GENOMIC DNA]</scope>
    <source>
        <strain evidence="3 4">E6.1</strain>
    </source>
</reference>
<dbReference type="Gene3D" id="2.40.370.10">
    <property type="entry name" value="AttH-like domain"/>
    <property type="match status" value="2"/>
</dbReference>
<dbReference type="Pfam" id="PF17186">
    <property type="entry name" value="Lipocalin_9"/>
    <property type="match status" value="1"/>
</dbReference>
<dbReference type="AlphaFoldDB" id="A0A502G431"/>
<organism evidence="3 4">
    <name type="scientific">Sphingomonas glacialis</name>
    <dbReference type="NCBI Taxonomy" id="658225"/>
    <lineage>
        <taxon>Bacteria</taxon>
        <taxon>Pseudomonadati</taxon>
        <taxon>Pseudomonadota</taxon>
        <taxon>Alphaproteobacteria</taxon>
        <taxon>Sphingomonadales</taxon>
        <taxon>Sphingomonadaceae</taxon>
        <taxon>Sphingomonas</taxon>
    </lineage>
</organism>
<evidence type="ECO:0000256" key="1">
    <source>
        <dbReference type="SAM" id="SignalP"/>
    </source>
</evidence>
<dbReference type="Proteomes" id="UP000319931">
    <property type="component" value="Unassembled WGS sequence"/>
</dbReference>
<dbReference type="EMBL" id="RCZC01000001">
    <property type="protein sequence ID" value="TPG56504.1"/>
    <property type="molecule type" value="Genomic_DNA"/>
</dbReference>
<evidence type="ECO:0000259" key="2">
    <source>
        <dbReference type="Pfam" id="PF07143"/>
    </source>
</evidence>
<dbReference type="PANTHER" id="PTHR38591:SF1">
    <property type="entry name" value="BLL1000 PROTEIN"/>
    <property type="match status" value="1"/>
</dbReference>
<proteinExistence type="predicted"/>
<protein>
    <submittedName>
        <fullName evidence="3">Carotenoid 1,2-hydratase</fullName>
    </submittedName>
</protein>
<evidence type="ECO:0000313" key="3">
    <source>
        <dbReference type="EMBL" id="TPG56504.1"/>
    </source>
</evidence>
<dbReference type="InterPro" id="IPR023374">
    <property type="entry name" value="AttH-like_dom_sf"/>
</dbReference>
<keyword evidence="1" id="KW-0732">Signal</keyword>
<dbReference type="InterPro" id="IPR010791">
    <property type="entry name" value="AttH_dom"/>
</dbReference>
<feature type="domain" description="AttH" evidence="2">
    <location>
        <begin position="46"/>
        <end position="217"/>
    </location>
</feature>
<dbReference type="RefSeq" id="WP_140847851.1">
    <property type="nucleotide sequence ID" value="NZ_RCZC01000001.1"/>
</dbReference>
<name>A0A502G431_9SPHN</name>
<gene>
    <name evidence="3" type="ORF">EAH76_02910</name>
</gene>
<evidence type="ECO:0000313" key="4">
    <source>
        <dbReference type="Proteomes" id="UP000319931"/>
    </source>
</evidence>
<dbReference type="PANTHER" id="PTHR38591">
    <property type="entry name" value="HYDROLASE"/>
    <property type="match status" value="1"/>
</dbReference>
<feature type="chain" id="PRO_5021415052" evidence="1">
    <location>
        <begin position="20"/>
        <end position="354"/>
    </location>
</feature>